<keyword evidence="1" id="KW-0472">Membrane</keyword>
<dbReference type="InterPro" id="IPR024163">
    <property type="entry name" value="Aerotolerance_reg_N"/>
</dbReference>
<evidence type="ECO:0000313" key="5">
    <source>
        <dbReference type="Proteomes" id="UP001515660"/>
    </source>
</evidence>
<dbReference type="RefSeq" id="WP_166401387.1">
    <property type="nucleotide sequence ID" value="NZ_JAANHS010000001.1"/>
</dbReference>
<dbReference type="InterPro" id="IPR025297">
    <property type="entry name" value="DUF4159"/>
</dbReference>
<dbReference type="PANTHER" id="PTHR37464:SF1">
    <property type="entry name" value="BLL2463 PROTEIN"/>
    <property type="match status" value="1"/>
</dbReference>
<gene>
    <name evidence="4" type="ORF">G8O29_01110</name>
</gene>
<proteinExistence type="predicted"/>
<dbReference type="Gene3D" id="3.40.50.12140">
    <property type="entry name" value="Domain of unknown function DUF4159"/>
    <property type="match status" value="1"/>
</dbReference>
<feature type="domain" description="Aerotolerance regulator N-terminal" evidence="2">
    <location>
        <begin position="8"/>
        <end position="81"/>
    </location>
</feature>
<keyword evidence="1" id="KW-1133">Transmembrane helix</keyword>
<dbReference type="PANTHER" id="PTHR37464">
    <property type="entry name" value="BLL2463 PROTEIN"/>
    <property type="match status" value="1"/>
</dbReference>
<reference evidence="4 5" key="1">
    <citation type="journal article" date="2022" name="Microorganisms">
        <title>Genome Sequence and Characterization of a Xanthorhodopsin-Containing, Aerobic Anoxygenic Phototrophic Rhodobacter Species, Isolated from Mesophilic Conditions at Yellowstone National Park.</title>
        <authorList>
            <person name="Kyndt J.A."/>
            <person name="Robertson S."/>
            <person name="Shoffstall I.B."/>
            <person name="Ramaley R.F."/>
            <person name="Meyer T.E."/>
        </authorList>
    </citation>
    <scope>NUCLEOTIDE SEQUENCE [LARGE SCALE GENOMIC DNA]</scope>
    <source>
        <strain evidence="4 5">M37P</strain>
    </source>
</reference>
<feature type="transmembrane region" description="Helical" evidence="1">
    <location>
        <begin position="61"/>
        <end position="83"/>
    </location>
</feature>
<name>A0ABX0G292_9RHOB</name>
<sequence length="934" mass="98536">MFTLGPLGFAAPWLLVALVALPILWLLLRAVPPAPIRRRFPGVALLLGLKDEEAETDKTPWWLLLLRTLAIGALILGFAGPVLNPEERGAGSGPLLIAVDGGWADARDWPERQARIEALVEEAGARGRPVALVRLSDRPEQVAFQTAEAWAGRAAGLRPQAWAPGDFSAWAAALPEGRFETVWLSDGLAHPGRAALVEALRARGDLRVIETARPVIALHPAIHAEGQVSVAASRVPAGAPVTVDVLAQGPDPSGVERDLGRVTLAFAAGANRAEAAIDLPPELRNRITRFVLEGARTAGSVSLADDSLKRRKVALVRSGADQETLQLLSPMHYLRQALAPTADLIEASLADSLLASPDVVILADVAEISGQERTALTEWVQKGGLLLRFAGPVLAASDVSRIEEDPLLPVRLRQGGRTVGGAMSWGEPKALAPFPEGSPFFGLVPPADVVVRQQVLAQPDPDLAERTIAALEDGTPLMTRKVMGAGQVVLVHVTANAEWSSLPLSGLFVQMLERLAVSTRPAAPEAGDLAGQIWAPEVVLDAWGQTAEAGELPGVEGEVLARAIAEGPTPATPPGLYAGADRRVALNVIGAGTVLEPAVWPAGVPVDRLEARAARPLKGELLTLATVLLLLDVLAALWLAGRLRGLSRGATAVLALALVAGAPQGLRAQEAAGAPAADPGAEEFALKATGAVVLAYVLTGDRKVDEMSRAGLLGLSDKLWQRTSIEPTMPMGVNIETDELAFFPFLYWPVVAGAAQPSEAAYAKLNQYLRTGGMILFDTRDADLAGFGGGTTPEGQALQVIAAGLDIPPLEPMPPDHVLTRTFYLLQDFPGRHQGGQVWVEASPDAAAQAAEGMPFRNLNDGVTPVVIGGADWASAWATDDIGMPLVQIGRGFAGEQQREISYRFGINLIMHVLTGNYKSDQVHVPALLERLGQ</sequence>
<feature type="transmembrane region" description="Helical" evidence="1">
    <location>
        <begin position="6"/>
        <end position="28"/>
    </location>
</feature>
<dbReference type="Proteomes" id="UP001515660">
    <property type="component" value="Unassembled WGS sequence"/>
</dbReference>
<protein>
    <submittedName>
        <fullName evidence="4">DUF4159 domain-containing protein</fullName>
    </submittedName>
</protein>
<keyword evidence="5" id="KW-1185">Reference proteome</keyword>
<dbReference type="EMBL" id="JAANHS010000001">
    <property type="protein sequence ID" value="NHB75339.1"/>
    <property type="molecule type" value="Genomic_DNA"/>
</dbReference>
<dbReference type="SUPFAM" id="SSF52317">
    <property type="entry name" value="Class I glutamine amidotransferase-like"/>
    <property type="match status" value="1"/>
</dbReference>
<dbReference type="InterPro" id="IPR029062">
    <property type="entry name" value="Class_I_gatase-like"/>
</dbReference>
<evidence type="ECO:0000256" key="1">
    <source>
        <dbReference type="SAM" id="Phobius"/>
    </source>
</evidence>
<keyword evidence="1" id="KW-0812">Transmembrane</keyword>
<dbReference type="CDD" id="cd03143">
    <property type="entry name" value="A4_beta-galactosidase_middle_domain"/>
    <property type="match status" value="1"/>
</dbReference>
<dbReference type="NCBIfam" id="TIGR02226">
    <property type="entry name" value="two_anch"/>
    <property type="match status" value="1"/>
</dbReference>
<accession>A0ABX0G292</accession>
<dbReference type="InterPro" id="IPR011933">
    <property type="entry name" value="Double_TM_dom"/>
</dbReference>
<dbReference type="Pfam" id="PF13709">
    <property type="entry name" value="DUF4159"/>
    <property type="match status" value="1"/>
</dbReference>
<evidence type="ECO:0000259" key="2">
    <source>
        <dbReference type="Pfam" id="PF07584"/>
    </source>
</evidence>
<evidence type="ECO:0000259" key="3">
    <source>
        <dbReference type="Pfam" id="PF13709"/>
    </source>
</evidence>
<organism evidence="4 5">
    <name type="scientific">Rhodobacter calidifons</name>
    <dbReference type="NCBI Taxonomy" id="2715277"/>
    <lineage>
        <taxon>Bacteria</taxon>
        <taxon>Pseudomonadati</taxon>
        <taxon>Pseudomonadota</taxon>
        <taxon>Alphaproteobacteria</taxon>
        <taxon>Rhodobacterales</taxon>
        <taxon>Rhodobacter group</taxon>
        <taxon>Rhodobacter</taxon>
    </lineage>
</organism>
<comment type="caution">
    <text evidence="4">The sequence shown here is derived from an EMBL/GenBank/DDBJ whole genome shotgun (WGS) entry which is preliminary data.</text>
</comment>
<dbReference type="Pfam" id="PF07584">
    <property type="entry name" value="BatA"/>
    <property type="match status" value="1"/>
</dbReference>
<dbReference type="Gene3D" id="3.40.50.880">
    <property type="match status" value="1"/>
</dbReference>
<feature type="domain" description="DUF4159" evidence="3">
    <location>
        <begin position="694"/>
        <end position="914"/>
    </location>
</feature>
<evidence type="ECO:0000313" key="4">
    <source>
        <dbReference type="EMBL" id="NHB75339.1"/>
    </source>
</evidence>